<dbReference type="Proteomes" id="UP001186974">
    <property type="component" value="Unassembled WGS sequence"/>
</dbReference>
<protein>
    <submittedName>
        <fullName evidence="1">Uncharacterized protein</fullName>
    </submittedName>
</protein>
<comment type="caution">
    <text evidence="1">The sequence shown here is derived from an EMBL/GenBank/DDBJ whole genome shotgun (WGS) entry which is preliminary data.</text>
</comment>
<keyword evidence="2" id="KW-1185">Reference proteome</keyword>
<name>A0ACC3DFW1_9PEZI</name>
<organism evidence="1 2">
    <name type="scientific">Coniosporium uncinatum</name>
    <dbReference type="NCBI Taxonomy" id="93489"/>
    <lineage>
        <taxon>Eukaryota</taxon>
        <taxon>Fungi</taxon>
        <taxon>Dikarya</taxon>
        <taxon>Ascomycota</taxon>
        <taxon>Pezizomycotina</taxon>
        <taxon>Dothideomycetes</taxon>
        <taxon>Dothideomycetes incertae sedis</taxon>
        <taxon>Coniosporium</taxon>
    </lineage>
</organism>
<feature type="non-terminal residue" evidence="1">
    <location>
        <position position="351"/>
    </location>
</feature>
<dbReference type="EMBL" id="JAWDJW010005359">
    <property type="protein sequence ID" value="KAK3068150.1"/>
    <property type="molecule type" value="Genomic_DNA"/>
</dbReference>
<reference evidence="1" key="1">
    <citation type="submission" date="2024-09" db="EMBL/GenBank/DDBJ databases">
        <title>Black Yeasts Isolated from many extreme environments.</title>
        <authorList>
            <person name="Coleine C."/>
            <person name="Stajich J.E."/>
            <person name="Selbmann L."/>
        </authorList>
    </citation>
    <scope>NUCLEOTIDE SEQUENCE</scope>
    <source>
        <strain evidence="1">CCFEE 5737</strain>
    </source>
</reference>
<accession>A0ACC3DFW1</accession>
<gene>
    <name evidence="1" type="ORF">LTS18_000792</name>
</gene>
<evidence type="ECO:0000313" key="1">
    <source>
        <dbReference type="EMBL" id="KAK3068150.1"/>
    </source>
</evidence>
<sequence>MAPGAKRKRGDRTYSQDSNDGSGRPSPHRPQSLNLAQQNQSYNSRGGGGSRRSSRGGRGGSHGPQSPVSGSNEQPVVATESPITSSAMSPPSTNTGAQRPTPTPNVPSRPETPVDRPVSRAPDPPPKPTEPPAYFFYEYLTNERVTAWKTSGKQELVNAVVQAGSVDNTEPYTTVFQELVTAGLDRKLELSEAGRIVKDIIQAASSDDSLGLSQLFLDYISILTEGDLNGKQLEAFGQQLRPMILETGITPQLMRKEMDSNILASLGLVRSIFPKKAIRNTTNITYRMQNYNLLREETEGYSKLITEMFGTVNGQQISAEDMPEVFEKVKGLIGAFDLEPGRVLDVILDVF</sequence>
<proteinExistence type="predicted"/>
<evidence type="ECO:0000313" key="2">
    <source>
        <dbReference type="Proteomes" id="UP001186974"/>
    </source>
</evidence>